<dbReference type="PIRSF" id="PIRSF012443">
    <property type="entry name" value="UCP012443"/>
    <property type="match status" value="1"/>
</dbReference>
<dbReference type="AlphaFoldDB" id="A0A2K9Z382"/>
<evidence type="ECO:0000313" key="3">
    <source>
        <dbReference type="Proteomes" id="UP000238523"/>
    </source>
</evidence>
<dbReference type="EMBL" id="CP025012">
    <property type="protein sequence ID" value="AUW42666.1"/>
    <property type="molecule type" value="Genomic_DNA"/>
</dbReference>
<dbReference type="InterPro" id="IPR029046">
    <property type="entry name" value="LolA/LolB/LppX"/>
</dbReference>
<dbReference type="RefSeq" id="WP_105006201.1">
    <property type="nucleotide sequence ID" value="NZ_CP025012.1"/>
</dbReference>
<dbReference type="InterPro" id="IPR019207">
    <property type="entry name" value="DUF2092"/>
</dbReference>
<keyword evidence="1" id="KW-0732">Signal</keyword>
<protein>
    <recommendedName>
        <fullName evidence="4">DUF2092 domain-containing protein</fullName>
    </recommendedName>
</protein>
<gene>
    <name evidence="2" type="ORF">CUJ84_Chr002308</name>
</gene>
<name>A0A2K9Z382_RHILE</name>
<organism evidence="2 3">
    <name type="scientific">Rhizobium leguminosarum</name>
    <dbReference type="NCBI Taxonomy" id="384"/>
    <lineage>
        <taxon>Bacteria</taxon>
        <taxon>Pseudomonadati</taxon>
        <taxon>Pseudomonadota</taxon>
        <taxon>Alphaproteobacteria</taxon>
        <taxon>Hyphomicrobiales</taxon>
        <taxon>Rhizobiaceae</taxon>
        <taxon>Rhizobium/Agrobacterium group</taxon>
        <taxon>Rhizobium</taxon>
    </lineage>
</organism>
<dbReference type="Gene3D" id="2.50.20.10">
    <property type="entry name" value="Lipoprotein localisation LolA/LolB/LppX"/>
    <property type="match status" value="1"/>
</dbReference>
<evidence type="ECO:0008006" key="4">
    <source>
        <dbReference type="Google" id="ProtNLM"/>
    </source>
</evidence>
<accession>A0A2K9Z382</accession>
<proteinExistence type="predicted"/>
<evidence type="ECO:0000313" key="2">
    <source>
        <dbReference type="EMBL" id="AUW42666.1"/>
    </source>
</evidence>
<dbReference type="SUPFAM" id="SSF89392">
    <property type="entry name" value="Prokaryotic lipoproteins and lipoprotein localization factors"/>
    <property type="match status" value="1"/>
</dbReference>
<dbReference type="Proteomes" id="UP000238523">
    <property type="component" value="Chromosome"/>
</dbReference>
<reference evidence="2 3" key="1">
    <citation type="submission" date="2017-11" db="EMBL/GenBank/DDBJ databases">
        <title>Complete genome of Rhizobium leguminosarum Norway, an ineffective micro-symbiont.</title>
        <authorList>
            <person name="Hoffrichter A."/>
            <person name="Liang J."/>
            <person name="Brachmann A."/>
            <person name="Marin M."/>
        </authorList>
    </citation>
    <scope>NUCLEOTIDE SEQUENCE [LARGE SCALE GENOMIC DNA]</scope>
    <source>
        <strain evidence="2 3">Norway</strain>
    </source>
</reference>
<evidence type="ECO:0000256" key="1">
    <source>
        <dbReference type="ARBA" id="ARBA00022729"/>
    </source>
</evidence>
<dbReference type="Pfam" id="PF09865">
    <property type="entry name" value="DUF2092"/>
    <property type="match status" value="1"/>
</dbReference>
<sequence>MKRENIHDAARSGSRRRAIGLAAAAITVALSAAPALSQSAIDPDADAILHAMADKLKGMASFSAEYDTDHEIVDRQGQKLQYSASGTIAISRPSGLRVTRSGPYADTEVVFDGKVVSLYGKALNVYAQIDSPGPSIDEAVDEFRMSTGLDAVGADLLAADPYPLLMDGVVSGSLVGTSFVGGIECDHLAFRNDRVDWQIWISADDRKLPLKYVITTKWVTGAPQYTLRLRNWNTDKVDDKQFFFTPPADAKKLDAVYSDAVGDLVLEAQE</sequence>